<comment type="caution">
    <text evidence="2">The sequence shown here is derived from an EMBL/GenBank/DDBJ whole genome shotgun (WGS) entry which is preliminary data.</text>
</comment>
<dbReference type="Pfam" id="PF16137">
    <property type="entry name" value="DUF4845"/>
    <property type="match status" value="1"/>
</dbReference>
<gene>
    <name evidence="2" type="ORF">GALL_311890</name>
</gene>
<evidence type="ECO:0008006" key="3">
    <source>
        <dbReference type="Google" id="ProtNLM"/>
    </source>
</evidence>
<organism evidence="2">
    <name type="scientific">mine drainage metagenome</name>
    <dbReference type="NCBI Taxonomy" id="410659"/>
    <lineage>
        <taxon>unclassified sequences</taxon>
        <taxon>metagenomes</taxon>
        <taxon>ecological metagenomes</taxon>
    </lineage>
</organism>
<reference evidence="2" key="1">
    <citation type="submission" date="2016-10" db="EMBL/GenBank/DDBJ databases">
        <title>Sequence of Gallionella enrichment culture.</title>
        <authorList>
            <person name="Poehlein A."/>
            <person name="Muehling M."/>
            <person name="Daniel R."/>
        </authorList>
    </citation>
    <scope>NUCLEOTIDE SEQUENCE</scope>
</reference>
<proteinExistence type="predicted"/>
<name>A0A1J5QUI4_9ZZZZ</name>
<evidence type="ECO:0000256" key="1">
    <source>
        <dbReference type="SAM" id="Phobius"/>
    </source>
</evidence>
<dbReference type="AlphaFoldDB" id="A0A1J5QUI4"/>
<keyword evidence="1" id="KW-1133">Transmembrane helix</keyword>
<keyword evidence="1" id="KW-0812">Transmembrane</keyword>
<dbReference type="EMBL" id="MLJW01000449">
    <property type="protein sequence ID" value="OIQ86970.1"/>
    <property type="molecule type" value="Genomic_DNA"/>
</dbReference>
<keyword evidence="1" id="KW-0472">Membrane</keyword>
<feature type="transmembrane region" description="Helical" evidence="1">
    <location>
        <begin position="12"/>
        <end position="34"/>
    </location>
</feature>
<dbReference type="InterPro" id="IPR032314">
    <property type="entry name" value="DUF4845"/>
</dbReference>
<evidence type="ECO:0000313" key="2">
    <source>
        <dbReference type="EMBL" id="OIQ86970.1"/>
    </source>
</evidence>
<accession>A0A1J5QUI4</accession>
<sequence length="129" mass="13710">MHRQTGFTFWSFVFTVGPIVIVALLVMLLFPAYLEYFTVKKAISRIGNEPSLSTMSDGDIRAMMSKTMEVDQIHSIKSSDLVISRSAGGVTVSVDYEVVVPLVANVSALMAFSASTDKAGAAAATAAAN</sequence>
<protein>
    <recommendedName>
        <fullName evidence="3">DUF4845 domain-containing protein</fullName>
    </recommendedName>
</protein>